<dbReference type="EMBL" id="JBEPMM010000001">
    <property type="protein sequence ID" value="MET3691253.1"/>
    <property type="molecule type" value="Genomic_DNA"/>
</dbReference>
<dbReference type="CDD" id="cd00371">
    <property type="entry name" value="HMA"/>
    <property type="match status" value="1"/>
</dbReference>
<dbReference type="PROSITE" id="PS01047">
    <property type="entry name" value="HMA_1"/>
    <property type="match status" value="1"/>
</dbReference>
<proteinExistence type="predicted"/>
<evidence type="ECO:0000259" key="2">
    <source>
        <dbReference type="PROSITE" id="PS50846"/>
    </source>
</evidence>
<organism evidence="3 4">
    <name type="scientific">Methylobacterium goesingense</name>
    <dbReference type="NCBI Taxonomy" id="243690"/>
    <lineage>
        <taxon>Bacteria</taxon>
        <taxon>Pseudomonadati</taxon>
        <taxon>Pseudomonadota</taxon>
        <taxon>Alphaproteobacteria</taxon>
        <taxon>Hyphomicrobiales</taxon>
        <taxon>Methylobacteriaceae</taxon>
        <taxon>Methylobacterium</taxon>
    </lineage>
</organism>
<protein>
    <submittedName>
        <fullName evidence="3">Copper chaperone</fullName>
    </submittedName>
</protein>
<sequence length="73" mass="7437">MDATPSDLLMQVEGMTCDGCAAAVRRAIQRLDPDARVAVDLDHGRVAVTTTAQALSVAEALTGAGYTASAMTG</sequence>
<reference evidence="3 4" key="1">
    <citation type="submission" date="2024-06" db="EMBL/GenBank/DDBJ databases">
        <title>Genomic Encyclopedia of Type Strains, Phase IV (KMG-IV): sequencing the most valuable type-strain genomes for metagenomic binning, comparative biology and taxonomic classification.</title>
        <authorList>
            <person name="Goeker M."/>
        </authorList>
    </citation>
    <scope>NUCLEOTIDE SEQUENCE [LARGE SCALE GENOMIC DNA]</scope>
    <source>
        <strain evidence="3 4">DSM 21331</strain>
    </source>
</reference>
<dbReference type="Pfam" id="PF00403">
    <property type="entry name" value="HMA"/>
    <property type="match status" value="1"/>
</dbReference>
<dbReference type="InterPro" id="IPR006121">
    <property type="entry name" value="HMA_dom"/>
</dbReference>
<accession>A0ABV2L0A5</accession>
<dbReference type="Gene3D" id="3.30.70.100">
    <property type="match status" value="1"/>
</dbReference>
<gene>
    <name evidence="3" type="ORF">ABID43_000772</name>
</gene>
<evidence type="ECO:0000313" key="4">
    <source>
        <dbReference type="Proteomes" id="UP001549145"/>
    </source>
</evidence>
<dbReference type="SUPFAM" id="SSF55008">
    <property type="entry name" value="HMA, heavy metal-associated domain"/>
    <property type="match status" value="1"/>
</dbReference>
<keyword evidence="4" id="KW-1185">Reference proteome</keyword>
<comment type="caution">
    <text evidence="3">The sequence shown here is derived from an EMBL/GenBank/DDBJ whole genome shotgun (WGS) entry which is preliminary data.</text>
</comment>
<evidence type="ECO:0000256" key="1">
    <source>
        <dbReference type="ARBA" id="ARBA00022723"/>
    </source>
</evidence>
<keyword evidence="1" id="KW-0479">Metal-binding</keyword>
<dbReference type="InterPro" id="IPR036163">
    <property type="entry name" value="HMA_dom_sf"/>
</dbReference>
<evidence type="ECO:0000313" key="3">
    <source>
        <dbReference type="EMBL" id="MET3691253.1"/>
    </source>
</evidence>
<feature type="domain" description="HMA" evidence="2">
    <location>
        <begin position="6"/>
        <end position="69"/>
    </location>
</feature>
<dbReference type="Proteomes" id="UP001549145">
    <property type="component" value="Unassembled WGS sequence"/>
</dbReference>
<dbReference type="RefSeq" id="WP_238276242.1">
    <property type="nucleotide sequence ID" value="NZ_BPQL01000014.1"/>
</dbReference>
<dbReference type="PROSITE" id="PS50846">
    <property type="entry name" value="HMA_2"/>
    <property type="match status" value="1"/>
</dbReference>
<dbReference type="InterPro" id="IPR017969">
    <property type="entry name" value="Heavy-metal-associated_CS"/>
</dbReference>
<name>A0ABV2L0A5_9HYPH</name>